<organism evidence="1 2">
    <name type="scientific">Penicillium nalgiovense</name>
    <dbReference type="NCBI Taxonomy" id="60175"/>
    <lineage>
        <taxon>Eukaryota</taxon>
        <taxon>Fungi</taxon>
        <taxon>Dikarya</taxon>
        <taxon>Ascomycota</taxon>
        <taxon>Pezizomycotina</taxon>
        <taxon>Eurotiomycetes</taxon>
        <taxon>Eurotiomycetidae</taxon>
        <taxon>Eurotiales</taxon>
        <taxon>Aspergillaceae</taxon>
        <taxon>Penicillium</taxon>
    </lineage>
</organism>
<sequence length="57" mass="6018">PVLRSTLDNAEPVLRSTFLHTQGSLAVRERKSYVAGLVAATAVVTEALKPAGKRGTL</sequence>
<protein>
    <submittedName>
        <fullName evidence="1">Uncharacterized protein</fullName>
    </submittedName>
</protein>
<comment type="caution">
    <text evidence="1">The sequence shown here is derived from an EMBL/GenBank/DDBJ whole genome shotgun (WGS) entry which is preliminary data.</text>
</comment>
<dbReference type="AlphaFoldDB" id="A0A1V6WWD1"/>
<dbReference type="EMBL" id="MOOB01000175">
    <property type="protein sequence ID" value="OQE67201.1"/>
    <property type="molecule type" value="Genomic_DNA"/>
</dbReference>
<gene>
    <name evidence="1" type="ORF">PENNAL_c0175G08881</name>
</gene>
<dbReference type="Proteomes" id="UP000191691">
    <property type="component" value="Unassembled WGS sequence"/>
</dbReference>
<evidence type="ECO:0000313" key="2">
    <source>
        <dbReference type="Proteomes" id="UP000191691"/>
    </source>
</evidence>
<proteinExistence type="predicted"/>
<feature type="non-terminal residue" evidence="1">
    <location>
        <position position="1"/>
    </location>
</feature>
<keyword evidence="2" id="KW-1185">Reference proteome</keyword>
<dbReference type="STRING" id="60175.A0A1V6WWD1"/>
<accession>A0A1V6WWD1</accession>
<name>A0A1V6WWD1_PENNA</name>
<reference evidence="2" key="1">
    <citation type="journal article" date="2017" name="Nat. Microbiol.">
        <title>Global analysis of biosynthetic gene clusters reveals vast potential of secondary metabolite production in Penicillium species.</title>
        <authorList>
            <person name="Nielsen J.C."/>
            <person name="Grijseels S."/>
            <person name="Prigent S."/>
            <person name="Ji B."/>
            <person name="Dainat J."/>
            <person name="Nielsen K.F."/>
            <person name="Frisvad J.C."/>
            <person name="Workman M."/>
            <person name="Nielsen J."/>
        </authorList>
    </citation>
    <scope>NUCLEOTIDE SEQUENCE [LARGE SCALE GENOMIC DNA]</scope>
    <source>
        <strain evidence="2">IBT 13039</strain>
    </source>
</reference>
<evidence type="ECO:0000313" key="1">
    <source>
        <dbReference type="EMBL" id="OQE67201.1"/>
    </source>
</evidence>
<feature type="non-terminal residue" evidence="1">
    <location>
        <position position="57"/>
    </location>
</feature>